<dbReference type="GO" id="GO:0003735">
    <property type="term" value="F:structural constituent of ribosome"/>
    <property type="evidence" value="ECO:0007669"/>
    <property type="project" value="InterPro"/>
</dbReference>
<dbReference type="GO" id="GO:1990904">
    <property type="term" value="C:ribonucleoprotein complex"/>
    <property type="evidence" value="ECO:0007669"/>
    <property type="project" value="UniProtKB-KW"/>
</dbReference>
<dbReference type="InterPro" id="IPR002136">
    <property type="entry name" value="Ribosomal_uL4"/>
</dbReference>
<feature type="compositionally biased region" description="Basic and acidic residues" evidence="6">
    <location>
        <begin position="43"/>
        <end position="54"/>
    </location>
</feature>
<evidence type="ECO:0000256" key="3">
    <source>
        <dbReference type="ARBA" id="ARBA00023274"/>
    </source>
</evidence>
<organism evidence="7 8">
    <name type="scientific">candidate division WS6 bacterium 34_10</name>
    <dbReference type="NCBI Taxonomy" id="1641389"/>
    <lineage>
        <taxon>Bacteria</taxon>
        <taxon>Candidatus Dojkabacteria</taxon>
    </lineage>
</organism>
<evidence type="ECO:0000256" key="6">
    <source>
        <dbReference type="SAM" id="MobiDB-lite"/>
    </source>
</evidence>
<dbReference type="SUPFAM" id="SSF52166">
    <property type="entry name" value="Ribosomal protein L4"/>
    <property type="match status" value="1"/>
</dbReference>
<evidence type="ECO:0000256" key="4">
    <source>
        <dbReference type="ARBA" id="ARBA00035244"/>
    </source>
</evidence>
<evidence type="ECO:0000313" key="7">
    <source>
        <dbReference type="EMBL" id="KUK77450.1"/>
    </source>
</evidence>
<keyword evidence="3 5" id="KW-0687">Ribonucleoprotein</keyword>
<comment type="subunit">
    <text evidence="5">Part of the 50S ribosomal subunit.</text>
</comment>
<dbReference type="EMBL" id="LGGO01000032">
    <property type="protein sequence ID" value="KUK77450.1"/>
    <property type="molecule type" value="Genomic_DNA"/>
</dbReference>
<dbReference type="AlphaFoldDB" id="A0A101HIF1"/>
<dbReference type="PANTHER" id="PTHR10746">
    <property type="entry name" value="50S RIBOSOMAL PROTEIN L4"/>
    <property type="match status" value="1"/>
</dbReference>
<feature type="compositionally biased region" description="Basic residues" evidence="6">
    <location>
        <begin position="55"/>
        <end position="72"/>
    </location>
</feature>
<sequence>MAEKKTETTKDIKLNPKVWEVELNPDLVAQVLYVYRSNERKGTATTKTRADVRGGGRKPWRQKGTGRARHGSIRSPIWRKGGVVFGPSGKQNWKRKINSKMAKKATCMMLTDRLNSKELEFVNIEKENIKDLRKKALENAGKKTLVISTNEDMKLAVRNIDKINFVDTFKVNAKHIVDSTKVLVDKESVKILEERLTNGK</sequence>
<comment type="caution">
    <text evidence="7">The sequence shown here is derived from an EMBL/GenBank/DDBJ whole genome shotgun (WGS) entry which is preliminary data.</text>
</comment>
<comment type="similarity">
    <text evidence="1 5">Belongs to the universal ribosomal protein uL4 family.</text>
</comment>
<dbReference type="GO" id="GO:0006412">
    <property type="term" value="P:translation"/>
    <property type="evidence" value="ECO:0007669"/>
    <property type="project" value="UniProtKB-UniRule"/>
</dbReference>
<dbReference type="Proteomes" id="UP000053904">
    <property type="component" value="Unassembled WGS sequence"/>
</dbReference>
<gene>
    <name evidence="5" type="primary">rplD</name>
    <name evidence="7" type="ORF">XD93_0322</name>
</gene>
<dbReference type="HAMAP" id="MF_01328_B">
    <property type="entry name" value="Ribosomal_uL4_B"/>
    <property type="match status" value="1"/>
</dbReference>
<dbReference type="GO" id="GO:0019843">
    <property type="term" value="F:rRNA binding"/>
    <property type="evidence" value="ECO:0007669"/>
    <property type="project" value="UniProtKB-UniRule"/>
</dbReference>
<dbReference type="InterPro" id="IPR013005">
    <property type="entry name" value="Ribosomal_uL4-like"/>
</dbReference>
<evidence type="ECO:0000256" key="2">
    <source>
        <dbReference type="ARBA" id="ARBA00022980"/>
    </source>
</evidence>
<reference evidence="8" key="1">
    <citation type="journal article" date="2015" name="MBio">
        <title>Genome-Resolved Metagenomic Analysis Reveals Roles for Candidate Phyla and Other Microbial Community Members in Biogeochemical Transformations in Oil Reservoirs.</title>
        <authorList>
            <person name="Hu P."/>
            <person name="Tom L."/>
            <person name="Singh A."/>
            <person name="Thomas B.C."/>
            <person name="Baker B.J."/>
            <person name="Piceno Y.M."/>
            <person name="Andersen G.L."/>
            <person name="Banfield J.F."/>
        </authorList>
    </citation>
    <scope>NUCLEOTIDE SEQUENCE [LARGE SCALE GENOMIC DNA]</scope>
</reference>
<protein>
    <recommendedName>
        <fullName evidence="4 5">Large ribosomal subunit protein uL4</fullName>
    </recommendedName>
</protein>
<feature type="region of interest" description="Disordered" evidence="6">
    <location>
        <begin position="43"/>
        <end position="72"/>
    </location>
</feature>
<evidence type="ECO:0000313" key="8">
    <source>
        <dbReference type="Proteomes" id="UP000053904"/>
    </source>
</evidence>
<evidence type="ECO:0000256" key="1">
    <source>
        <dbReference type="ARBA" id="ARBA00010528"/>
    </source>
</evidence>
<keyword evidence="5" id="KW-0699">rRNA-binding</keyword>
<accession>A0A101HIF1</accession>
<proteinExistence type="inferred from homology"/>
<dbReference type="InterPro" id="IPR023574">
    <property type="entry name" value="Ribosomal_uL4_dom_sf"/>
</dbReference>
<dbReference type="NCBIfam" id="TIGR03953">
    <property type="entry name" value="rplD_bact"/>
    <property type="match status" value="1"/>
</dbReference>
<keyword evidence="2 5" id="KW-0689">Ribosomal protein</keyword>
<dbReference type="PANTHER" id="PTHR10746:SF6">
    <property type="entry name" value="LARGE RIBOSOMAL SUBUNIT PROTEIN UL4M"/>
    <property type="match status" value="1"/>
</dbReference>
<evidence type="ECO:0000256" key="5">
    <source>
        <dbReference type="HAMAP-Rule" id="MF_01328"/>
    </source>
</evidence>
<name>A0A101HIF1_9BACT</name>
<keyword evidence="5" id="KW-0694">RNA-binding</keyword>
<dbReference type="GO" id="GO:0005840">
    <property type="term" value="C:ribosome"/>
    <property type="evidence" value="ECO:0007669"/>
    <property type="project" value="UniProtKB-KW"/>
</dbReference>
<dbReference type="Pfam" id="PF00573">
    <property type="entry name" value="Ribosomal_L4"/>
    <property type="match status" value="1"/>
</dbReference>
<comment type="function">
    <text evidence="5">Forms part of the polypeptide exit tunnel.</text>
</comment>
<dbReference type="PATRIC" id="fig|1641389.3.peg.397"/>
<dbReference type="Gene3D" id="3.40.1370.10">
    <property type="match status" value="1"/>
</dbReference>
<comment type="function">
    <text evidence="5">One of the primary rRNA binding proteins, this protein initially binds near the 5'-end of the 23S rRNA. It is important during the early stages of 50S assembly. It makes multiple contacts with different domains of the 23S rRNA in the assembled 50S subunit and ribosome.</text>
</comment>